<protein>
    <submittedName>
        <fullName evidence="11">Glycoside hydrolase</fullName>
    </submittedName>
</protein>
<keyword evidence="6 9" id="KW-0326">Glycosidase</keyword>
<evidence type="ECO:0000256" key="5">
    <source>
        <dbReference type="ARBA" id="ARBA00023277"/>
    </source>
</evidence>
<gene>
    <name evidence="11" type="ORF">FHG12_16800</name>
</gene>
<evidence type="ECO:0000256" key="1">
    <source>
        <dbReference type="ARBA" id="ARBA00008834"/>
    </source>
</evidence>
<evidence type="ECO:0000256" key="10">
    <source>
        <dbReference type="SAM" id="SignalP"/>
    </source>
</evidence>
<evidence type="ECO:0000256" key="9">
    <source>
        <dbReference type="RuleBase" id="RU361169"/>
    </source>
</evidence>
<comment type="similarity">
    <text evidence="1 9">Belongs to the glycosyl hydrolase 28 family.</text>
</comment>
<evidence type="ECO:0000256" key="8">
    <source>
        <dbReference type="ARBA" id="ARBA00037278"/>
    </source>
</evidence>
<dbReference type="OrthoDB" id="9795222at2"/>
<name>A0A5B8A2M4_9BACT</name>
<evidence type="ECO:0000313" key="11">
    <source>
        <dbReference type="EMBL" id="QDA61654.1"/>
    </source>
</evidence>
<evidence type="ECO:0000256" key="2">
    <source>
        <dbReference type="ARBA" id="ARBA00022737"/>
    </source>
</evidence>
<dbReference type="PANTHER" id="PTHR31736">
    <property type="match status" value="1"/>
</dbReference>
<dbReference type="InterPro" id="IPR011050">
    <property type="entry name" value="Pectin_lyase_fold/virulence"/>
</dbReference>
<dbReference type="Gene3D" id="2.160.20.10">
    <property type="entry name" value="Single-stranded right-handed beta-helix, Pectin lyase-like"/>
    <property type="match status" value="1"/>
</dbReference>
<dbReference type="SUPFAM" id="SSF51126">
    <property type="entry name" value="Pectin lyase-like"/>
    <property type="match status" value="1"/>
</dbReference>
<sequence length="469" mass="52288">MRTLILLASWLLLPLGSAALAQPGLVIHPVPNGVLYSQHNDDYTVRVRQAGGEWQELFEYSVQVDLDKVRDASMVTFDFGGTVEVAVRKNNGAVQQVRIRPLSYGLRPRQEGNTVYFTLDRPRKVSVEFNGDKLQNLHLFANALETEKPNPKDPHVLYFGPGIHTPPDLPGSVINVPSNTTVYLAGGAVLRAKLLVDHAENVRIIGRGILDQPERGIEVTFSRNVTIEGLIVRNPQHYTVYGGQSEHLTIRNLKTFSSKPWSDGIDLMSCSDVLVDDVFLRTSDDCVALYGHRWQFYGSSRNITVQNSTLWADVAHPTNIGLHGNTTHPGDTIEHITFRNIDILEHDEDDPNYQGCLAVSCGDLNLVRDIHYEDIRIEDFEEGQLFNLRVLNNPKYNTGPGRNIEHVVFKNISYSGNLANPSVLQGLSGAGQVRDVRFENLRLNGRPVLDAAAGNIHVGEFTQEVSFKR</sequence>
<keyword evidence="7" id="KW-0624">Polysaccharide degradation</keyword>
<keyword evidence="3 9" id="KW-0378">Hydrolase</keyword>
<evidence type="ECO:0000256" key="3">
    <source>
        <dbReference type="ARBA" id="ARBA00022801"/>
    </source>
</evidence>
<proteinExistence type="inferred from homology"/>
<dbReference type="KEGG" id="hyj:FHG12_16800"/>
<dbReference type="Pfam" id="PF00295">
    <property type="entry name" value="Glyco_hydro_28"/>
    <property type="match status" value="1"/>
</dbReference>
<dbReference type="EMBL" id="CP040896">
    <property type="protein sequence ID" value="QDA61654.1"/>
    <property type="molecule type" value="Genomic_DNA"/>
</dbReference>
<dbReference type="Proteomes" id="UP000305398">
    <property type="component" value="Chromosome"/>
</dbReference>
<keyword evidence="10" id="KW-0732">Signal</keyword>
<dbReference type="RefSeq" id="WP_139516828.1">
    <property type="nucleotide sequence ID" value="NZ_CP040896.1"/>
</dbReference>
<evidence type="ECO:0000313" key="12">
    <source>
        <dbReference type="Proteomes" id="UP000305398"/>
    </source>
</evidence>
<evidence type="ECO:0000256" key="7">
    <source>
        <dbReference type="ARBA" id="ARBA00023326"/>
    </source>
</evidence>
<feature type="chain" id="PRO_5022967899" evidence="10">
    <location>
        <begin position="22"/>
        <end position="469"/>
    </location>
</feature>
<organism evidence="11 12">
    <name type="scientific">Hymenobacter jejuensis</name>
    <dbReference type="NCBI Taxonomy" id="2502781"/>
    <lineage>
        <taxon>Bacteria</taxon>
        <taxon>Pseudomonadati</taxon>
        <taxon>Bacteroidota</taxon>
        <taxon>Cytophagia</taxon>
        <taxon>Cytophagales</taxon>
        <taxon>Hymenobacteraceae</taxon>
        <taxon>Hymenobacter</taxon>
    </lineage>
</organism>
<keyword evidence="12" id="KW-1185">Reference proteome</keyword>
<keyword evidence="2" id="KW-0677">Repeat</keyword>
<evidence type="ECO:0000256" key="6">
    <source>
        <dbReference type="ARBA" id="ARBA00023295"/>
    </source>
</evidence>
<evidence type="ECO:0000256" key="4">
    <source>
        <dbReference type="ARBA" id="ARBA00023180"/>
    </source>
</evidence>
<dbReference type="AlphaFoldDB" id="A0A5B8A2M4"/>
<dbReference type="InterPro" id="IPR000743">
    <property type="entry name" value="Glyco_hydro_28"/>
</dbReference>
<dbReference type="GO" id="GO:0000272">
    <property type="term" value="P:polysaccharide catabolic process"/>
    <property type="evidence" value="ECO:0007669"/>
    <property type="project" value="UniProtKB-KW"/>
</dbReference>
<keyword evidence="5" id="KW-0119">Carbohydrate metabolism</keyword>
<dbReference type="InterPro" id="IPR012334">
    <property type="entry name" value="Pectin_lyas_fold"/>
</dbReference>
<dbReference type="PANTHER" id="PTHR31736:SF9">
    <property type="entry name" value="ENDO-XYLOGALACTURONAN HYDROLASE A-RELATED"/>
    <property type="match status" value="1"/>
</dbReference>
<reference evidence="11 12" key="1">
    <citation type="submission" date="2019-06" db="EMBL/GenBank/DDBJ databases">
        <authorList>
            <person name="Srinivasan S."/>
        </authorList>
    </citation>
    <scope>NUCLEOTIDE SEQUENCE [LARGE SCALE GENOMIC DNA]</scope>
    <source>
        <strain evidence="11 12">17J68-5</strain>
    </source>
</reference>
<comment type="function">
    <text evidence="8">Pectinolytic enzyme involved in the degradation of xylogalacturonan (xga), a galacturonan backbone heavily substituted with xylose, and which is one important component of the hairy regions of pectin. Activity requires a galacturonic acid backbone substituted with xylose.</text>
</comment>
<accession>A0A5B8A2M4</accession>
<keyword evidence="4" id="KW-0325">Glycoprotein</keyword>
<dbReference type="GO" id="GO:0004650">
    <property type="term" value="F:polygalacturonase activity"/>
    <property type="evidence" value="ECO:0007669"/>
    <property type="project" value="InterPro"/>
</dbReference>
<feature type="signal peptide" evidence="10">
    <location>
        <begin position="1"/>
        <end position="21"/>
    </location>
</feature>